<evidence type="ECO:0000256" key="6">
    <source>
        <dbReference type="RuleBase" id="RU361169"/>
    </source>
</evidence>
<evidence type="ECO:0000313" key="7">
    <source>
        <dbReference type="EMBL" id="KAF4383829.1"/>
    </source>
</evidence>
<dbReference type="Gene3D" id="2.160.20.10">
    <property type="entry name" value="Single-stranded right-handed beta-helix, Pectin lyase-like"/>
    <property type="match status" value="1"/>
</dbReference>
<evidence type="ECO:0000256" key="4">
    <source>
        <dbReference type="ARBA" id="ARBA00022801"/>
    </source>
</evidence>
<dbReference type="PANTHER" id="PTHR31339">
    <property type="entry name" value="PECTIN LYASE-RELATED"/>
    <property type="match status" value="1"/>
</dbReference>
<protein>
    <recommendedName>
        <fullName evidence="9">Polygalacturonase</fullName>
    </recommendedName>
</protein>
<dbReference type="InterPro" id="IPR011050">
    <property type="entry name" value="Pectin_lyase_fold/virulence"/>
</dbReference>
<dbReference type="Pfam" id="PF00295">
    <property type="entry name" value="Glyco_hydro_28"/>
    <property type="match status" value="1"/>
</dbReference>
<dbReference type="GO" id="GO:0004650">
    <property type="term" value="F:polygalacturonase activity"/>
    <property type="evidence" value="ECO:0007669"/>
    <property type="project" value="InterPro"/>
</dbReference>
<comment type="similarity">
    <text evidence="2 6">Belongs to the glycosyl hydrolase 28 family.</text>
</comment>
<keyword evidence="3" id="KW-0964">Secreted</keyword>
<evidence type="ECO:0000313" key="8">
    <source>
        <dbReference type="Proteomes" id="UP000525078"/>
    </source>
</evidence>
<sequence>MWFGKKIVSTTHQLSKMSIIMVAIAVLALLTSTNGVEGQKGKKIGSFEYMAISCRSHSASLTDFGGVGDGTTSNTKSFQAAMNSLSRFSSSGGSLLFVPPGKWLTGSFTLISHFTLYLHKDAVLLASQDENEWPVIKQLPSYGKGKYGETGRFRSLIFGTNLNDVIITGDKGTINGQGDIWWKKSRTLKYTRPSLIELIYSTNIQISRLNLLNSPSWHIHPVYSRNKNKNVESHQHNSCSNMRIEDCYIVSGDDCVSLKSGWDQYGLAFGMPTKQVIIRRLTCLSPQQAVITLGSEMSGGIQDIRVEDIVTTNTKSGVRIKTAIGRGGFVKDIYFRRMNMKNMRHVVLMTGDYNTHPDQGYNRKAFPLVRNINYRDIVAESVRMTAQLDGISGHPFDGLCFSNVTVSLSAIAEKSQWNCSDVSGVSSGVVPKACGLLKDQQKTNCYFPNDVLPIEKVVLKKCFVK</sequence>
<gene>
    <name evidence="7" type="ORF">F8388_023521</name>
</gene>
<dbReference type="InterPro" id="IPR012334">
    <property type="entry name" value="Pectin_lyas_fold"/>
</dbReference>
<accession>A0A7J6GNZ2</accession>
<keyword evidence="3" id="KW-0134">Cell wall</keyword>
<dbReference type="InterPro" id="IPR000743">
    <property type="entry name" value="Glyco_hydro_28"/>
</dbReference>
<organism evidence="7 8">
    <name type="scientific">Cannabis sativa</name>
    <name type="common">Hemp</name>
    <name type="synonym">Marijuana</name>
    <dbReference type="NCBI Taxonomy" id="3483"/>
    <lineage>
        <taxon>Eukaryota</taxon>
        <taxon>Viridiplantae</taxon>
        <taxon>Streptophyta</taxon>
        <taxon>Embryophyta</taxon>
        <taxon>Tracheophyta</taxon>
        <taxon>Spermatophyta</taxon>
        <taxon>Magnoliopsida</taxon>
        <taxon>eudicotyledons</taxon>
        <taxon>Gunneridae</taxon>
        <taxon>Pentapetalae</taxon>
        <taxon>rosids</taxon>
        <taxon>fabids</taxon>
        <taxon>Rosales</taxon>
        <taxon>Cannabaceae</taxon>
        <taxon>Cannabis</taxon>
    </lineage>
</organism>
<keyword evidence="4 6" id="KW-0378">Hydrolase</keyword>
<dbReference type="AlphaFoldDB" id="A0A7J6GNZ2"/>
<dbReference type="EMBL" id="JAATIP010000051">
    <property type="protein sequence ID" value="KAF4383829.1"/>
    <property type="molecule type" value="Genomic_DNA"/>
</dbReference>
<comment type="subcellular location">
    <subcellularLocation>
        <location evidence="1">Secreted</location>
        <location evidence="1">Cell wall</location>
    </subcellularLocation>
</comment>
<evidence type="ECO:0000256" key="5">
    <source>
        <dbReference type="ARBA" id="ARBA00023295"/>
    </source>
</evidence>
<evidence type="ECO:0000256" key="2">
    <source>
        <dbReference type="ARBA" id="ARBA00008834"/>
    </source>
</evidence>
<proteinExistence type="inferred from homology"/>
<keyword evidence="5 6" id="KW-0326">Glycosidase</keyword>
<dbReference type="GO" id="GO:0005975">
    <property type="term" value="P:carbohydrate metabolic process"/>
    <property type="evidence" value="ECO:0007669"/>
    <property type="project" value="InterPro"/>
</dbReference>
<evidence type="ECO:0000256" key="3">
    <source>
        <dbReference type="ARBA" id="ARBA00022512"/>
    </source>
</evidence>
<comment type="caution">
    <text evidence="7">The sequence shown here is derived from an EMBL/GenBank/DDBJ whole genome shotgun (WGS) entry which is preliminary data.</text>
</comment>
<name>A0A7J6GNZ2_CANSA</name>
<evidence type="ECO:0000256" key="1">
    <source>
        <dbReference type="ARBA" id="ARBA00004191"/>
    </source>
</evidence>
<dbReference type="InterPro" id="IPR051801">
    <property type="entry name" value="GH28_Enzymes"/>
</dbReference>
<dbReference type="PANTHER" id="PTHR31339:SF71">
    <property type="entry name" value="PECTIN LYASE-LIKE SUPERFAMILY PROTEIN"/>
    <property type="match status" value="1"/>
</dbReference>
<reference evidence="7 8" key="1">
    <citation type="journal article" date="2020" name="bioRxiv">
        <title>Sequence and annotation of 42 cannabis genomes reveals extensive copy number variation in cannabinoid synthesis and pathogen resistance genes.</title>
        <authorList>
            <person name="Mckernan K.J."/>
            <person name="Helbert Y."/>
            <person name="Kane L.T."/>
            <person name="Ebling H."/>
            <person name="Zhang L."/>
            <person name="Liu B."/>
            <person name="Eaton Z."/>
            <person name="Mclaughlin S."/>
            <person name="Kingan S."/>
            <person name="Baybayan P."/>
            <person name="Concepcion G."/>
            <person name="Jordan M."/>
            <person name="Riva A."/>
            <person name="Barbazuk W."/>
            <person name="Harkins T."/>
        </authorList>
    </citation>
    <scope>NUCLEOTIDE SEQUENCE [LARGE SCALE GENOMIC DNA]</scope>
    <source>
        <strain evidence="8">cv. Jamaican Lion 4</strain>
        <tissue evidence="7">Leaf</tissue>
    </source>
</reference>
<dbReference type="SUPFAM" id="SSF51126">
    <property type="entry name" value="Pectin lyase-like"/>
    <property type="match status" value="1"/>
</dbReference>
<dbReference type="Proteomes" id="UP000525078">
    <property type="component" value="Unassembled WGS sequence"/>
</dbReference>
<evidence type="ECO:0008006" key="9">
    <source>
        <dbReference type="Google" id="ProtNLM"/>
    </source>
</evidence>